<dbReference type="PANTHER" id="PTHR11814">
    <property type="entry name" value="SULFATE TRANSPORTER"/>
    <property type="match status" value="1"/>
</dbReference>
<dbReference type="Pfam" id="PF01740">
    <property type="entry name" value="STAS"/>
    <property type="match status" value="1"/>
</dbReference>
<keyword evidence="4 6" id="KW-0472">Membrane</keyword>
<evidence type="ECO:0000256" key="3">
    <source>
        <dbReference type="ARBA" id="ARBA00022989"/>
    </source>
</evidence>
<dbReference type="Gene3D" id="3.30.750.24">
    <property type="entry name" value="STAS domain"/>
    <property type="match status" value="1"/>
</dbReference>
<dbReference type="InterPro" id="IPR001902">
    <property type="entry name" value="SLC26A/SulP_fam"/>
</dbReference>
<dbReference type="InterPro" id="IPR011547">
    <property type="entry name" value="SLC26A/SulP_dom"/>
</dbReference>
<evidence type="ECO:0000256" key="1">
    <source>
        <dbReference type="ARBA" id="ARBA00004141"/>
    </source>
</evidence>
<dbReference type="CDD" id="cd07042">
    <property type="entry name" value="STAS_SulP_like_sulfate_transporter"/>
    <property type="match status" value="1"/>
</dbReference>
<gene>
    <name evidence="8" type="ORF">ROLI_009970</name>
</gene>
<evidence type="ECO:0000256" key="6">
    <source>
        <dbReference type="SAM" id="Phobius"/>
    </source>
</evidence>
<protein>
    <submittedName>
        <fullName evidence="8">Sulfate transporter</fullName>
    </submittedName>
</protein>
<keyword evidence="3 6" id="KW-1133">Transmembrane helix</keyword>
<feature type="transmembrane region" description="Helical" evidence="6">
    <location>
        <begin position="160"/>
        <end position="182"/>
    </location>
</feature>
<dbReference type="EMBL" id="CP143423">
    <property type="protein sequence ID" value="WVX47922.1"/>
    <property type="molecule type" value="Genomic_DNA"/>
</dbReference>
<name>A0ABZ2BRS2_9RHOB</name>
<proteinExistence type="predicted"/>
<feature type="region of interest" description="Disordered" evidence="5">
    <location>
        <begin position="613"/>
        <end position="634"/>
    </location>
</feature>
<organism evidence="8 9">
    <name type="scientific">Roseobacter fucihabitans</name>
    <dbReference type="NCBI Taxonomy" id="1537242"/>
    <lineage>
        <taxon>Bacteria</taxon>
        <taxon>Pseudomonadati</taxon>
        <taxon>Pseudomonadota</taxon>
        <taxon>Alphaproteobacteria</taxon>
        <taxon>Rhodobacterales</taxon>
        <taxon>Roseobacteraceae</taxon>
        <taxon>Roseobacter</taxon>
    </lineage>
</organism>
<evidence type="ECO:0000256" key="2">
    <source>
        <dbReference type="ARBA" id="ARBA00022692"/>
    </source>
</evidence>
<evidence type="ECO:0000256" key="5">
    <source>
        <dbReference type="SAM" id="MobiDB-lite"/>
    </source>
</evidence>
<feature type="compositionally biased region" description="Polar residues" evidence="5">
    <location>
        <begin position="614"/>
        <end position="634"/>
    </location>
</feature>
<comment type="subcellular location">
    <subcellularLocation>
        <location evidence="1">Membrane</location>
        <topology evidence="1">Multi-pass membrane protein</topology>
    </subcellularLocation>
</comment>
<feature type="transmembrane region" description="Helical" evidence="6">
    <location>
        <begin position="79"/>
        <end position="101"/>
    </location>
</feature>
<feature type="transmembrane region" description="Helical" evidence="6">
    <location>
        <begin position="231"/>
        <end position="248"/>
    </location>
</feature>
<feature type="transmembrane region" description="Helical" evidence="6">
    <location>
        <begin position="52"/>
        <end position="72"/>
    </location>
</feature>
<feature type="transmembrane region" description="Helical" evidence="6">
    <location>
        <begin position="359"/>
        <end position="377"/>
    </location>
</feature>
<dbReference type="SUPFAM" id="SSF52091">
    <property type="entry name" value="SpoIIaa-like"/>
    <property type="match status" value="1"/>
</dbReference>
<dbReference type="RefSeq" id="WP_187429755.1">
    <property type="nucleotide sequence ID" value="NZ_CP143423.1"/>
</dbReference>
<evidence type="ECO:0000259" key="7">
    <source>
        <dbReference type="PROSITE" id="PS50801"/>
    </source>
</evidence>
<evidence type="ECO:0000313" key="8">
    <source>
        <dbReference type="EMBL" id="WVX47922.1"/>
    </source>
</evidence>
<evidence type="ECO:0000313" key="9">
    <source>
        <dbReference type="Proteomes" id="UP001318682"/>
    </source>
</evidence>
<accession>A0ABZ2BRS2</accession>
<feature type="transmembrane region" description="Helical" evidence="6">
    <location>
        <begin position="421"/>
        <end position="448"/>
    </location>
</feature>
<dbReference type="InterPro" id="IPR002645">
    <property type="entry name" value="STAS_dom"/>
</dbReference>
<keyword evidence="9" id="KW-1185">Reference proteome</keyword>
<sequence>MTWRFGQPADEAPHIAPSATPQKMGARARLRMMMPFLDWLPMVTPATFRADLFAGLTNAAIVLPQGIAFAAIAGLPPQYGLYTAMVTPVIAALFGSSWHLVSGPTTAISVVIFATLSENFVPGSPEFISAVFSITLLAGLFQLCLGLVNLGQLVSLVSHSVMVGFTAGAAILIFLSQLPGFIGKSLPRPDELFAFARELWHALPHLSPYVLAVSVTTLLVAILLKKVKPNWPNYLIALIMGSALAYLLDTASSLLGWGDTGLAFVQAIDSGIPPIAVPEMSFEVVRDLSQGAFALALIGLLEAVSIARAMSLQSHQSLNSNQEIIGQGLSNIGGSFFSAYMGSGSFTRSSLNLESGAKTPLAAILAALFLLIILVMISPLIAYIPIAAMSGLIMLVAWKLIDVKEIRHILTTSGSETMIFLITFIVVLLVDLEFAIYAGVIVSLSLFLRKTMRPGLPVNVPNADVEGRPFMSPIHWRLPECPQAMFIRVQGPMYFGAVEYLEKEFRKLERQRPGQKHLGLLVDGSVGIDLAGAEWLVEESRNRKELGGSLYVIGRYPPLRRQMDQFHVTRMIGKDHMFRRKREMLAAMVPTLDPDICAGCKLRVFLECKDRPNNALNAEPPQNDTSEGTLPSAT</sequence>
<feature type="transmembrane region" description="Helical" evidence="6">
    <location>
        <begin position="202"/>
        <end position="224"/>
    </location>
</feature>
<reference evidence="9" key="1">
    <citation type="submission" date="2024-01" db="EMBL/GenBank/DDBJ databases">
        <title>Roseobacter fucihabitans sp. nov., isolated from the brown alga Fucus spiralis.</title>
        <authorList>
            <person name="Hahnke S."/>
            <person name="Berger M."/>
            <person name="Schlingloff A."/>
            <person name="Athale I."/>
            <person name="Neumann-Schaal M."/>
            <person name="Adenaya A."/>
            <person name="Poehlein A."/>
            <person name="Daniel R."/>
            <person name="Pertersen J."/>
            <person name="Brinkhoff T."/>
        </authorList>
    </citation>
    <scope>NUCLEOTIDE SEQUENCE [LARGE SCALE GENOMIC DNA]</scope>
    <source>
        <strain evidence="9">B14</strain>
    </source>
</reference>
<feature type="transmembrane region" description="Helical" evidence="6">
    <location>
        <begin position="127"/>
        <end position="148"/>
    </location>
</feature>
<dbReference type="InterPro" id="IPR036513">
    <property type="entry name" value="STAS_dom_sf"/>
</dbReference>
<feature type="transmembrane region" description="Helical" evidence="6">
    <location>
        <begin position="288"/>
        <end position="307"/>
    </location>
</feature>
<dbReference type="Pfam" id="PF00916">
    <property type="entry name" value="Sulfate_transp"/>
    <property type="match status" value="1"/>
</dbReference>
<keyword evidence="2 6" id="KW-0812">Transmembrane</keyword>
<dbReference type="PROSITE" id="PS50801">
    <property type="entry name" value="STAS"/>
    <property type="match status" value="1"/>
</dbReference>
<feature type="domain" description="STAS" evidence="7">
    <location>
        <begin position="474"/>
        <end position="588"/>
    </location>
</feature>
<feature type="transmembrane region" description="Helical" evidence="6">
    <location>
        <begin position="328"/>
        <end position="347"/>
    </location>
</feature>
<evidence type="ECO:0000256" key="4">
    <source>
        <dbReference type="ARBA" id="ARBA00023136"/>
    </source>
</evidence>
<dbReference type="Proteomes" id="UP001318682">
    <property type="component" value="Chromosome"/>
</dbReference>